<proteinExistence type="predicted"/>
<dbReference type="GO" id="GO:0005524">
    <property type="term" value="F:ATP binding"/>
    <property type="evidence" value="ECO:0007669"/>
    <property type="project" value="InterPro"/>
</dbReference>
<evidence type="ECO:0000256" key="1">
    <source>
        <dbReference type="ARBA" id="ARBA00022801"/>
    </source>
</evidence>
<dbReference type="PROSITE" id="PS51194">
    <property type="entry name" value="HELICASE_CTER"/>
    <property type="match status" value="1"/>
</dbReference>
<keyword evidence="7" id="KW-0067">ATP-binding</keyword>
<dbReference type="Pfam" id="PF04434">
    <property type="entry name" value="SWIM"/>
    <property type="match status" value="1"/>
</dbReference>
<dbReference type="CDD" id="cd18012">
    <property type="entry name" value="DEXQc_arch_SWI2_SNF2"/>
    <property type="match status" value="1"/>
</dbReference>
<dbReference type="InterPro" id="IPR027417">
    <property type="entry name" value="P-loop_NTPase"/>
</dbReference>
<dbReference type="RefSeq" id="WP_148451365.1">
    <property type="nucleotide sequence ID" value="NZ_VSDO01000002.1"/>
</dbReference>
<dbReference type="InterPro" id="IPR013663">
    <property type="entry name" value="Helicase_SWF/SNF/SWI_bac"/>
</dbReference>
<name>A0A5D0CSF0_9BACL</name>
<dbReference type="PANTHER" id="PTHR10799">
    <property type="entry name" value="SNF2/RAD54 HELICASE FAMILY"/>
    <property type="match status" value="1"/>
</dbReference>
<accession>A0A5D0CSF0</accession>
<dbReference type="InterPro" id="IPR000330">
    <property type="entry name" value="SNF2_N"/>
</dbReference>
<evidence type="ECO:0000313" key="8">
    <source>
        <dbReference type="Proteomes" id="UP000325218"/>
    </source>
</evidence>
<keyword evidence="7" id="KW-0547">Nucleotide-binding</keyword>
<dbReference type="SMART" id="SM00487">
    <property type="entry name" value="DEXDc"/>
    <property type="match status" value="1"/>
</dbReference>
<protein>
    <submittedName>
        <fullName evidence="7">DEAD/DEAH box helicase</fullName>
    </submittedName>
</protein>
<sequence>MCGTTSYQRGVEYYRAGRVVNFQCNEDEGYYSARVKGSGSKLYDVSVYVEEDEVIEADCNCPAFLSSYYYCKHVGALLLAMKDANEAASSHPDPWMQRMSHFLDSTASGHNSKSSAIAVMEMISLFKNNLQPSREVYPSAPIKSKDDLQLEYFLKLTNSYQGGQLFLEMKVGVKRLYVVQKIKQFLKAVELGQSMVFTKLFSYDPEIHRISEREKAVLNELIEIMNIEEFYRSSAPYYISDGANARAVAISPQTWARLAPMLEQVNCLIQPGMANPVKFHLLSGPLPLEYKLDQQAKGKDYMMRISNLNDLILLPAYEIAGYQGAVYKLEANEVRLLSMLKSTLNKYLSDNTLHIPVEQIAPFVQTVVPGLRKIGNLSIGTDISGRIVEPKLYPKLYLDIQDEVLTARLELDYEGTIIVPDLKDSVPTGQALAENTDQILMRDIQAEQRLIGMLDQSPLKRSDNSWSAEGADVIYEMLFYVLPRLEDEMEIYLSSAVKSMFTDRKSRPRIKADLGSNLDWLEISFELDGVDEKELRRIMRSIVEKKKYYRLSSGAFLSLEEEEYASFGQMADQLGLGKTDLRGNKIKVPAVRALQLPDRGELNKSVSWGKALRKFLNDVRDPERMEFEVPEELGNVLRDYQVQGFQWLKMLAHYRFGGILADDMGLGKTLQSIAYIVSERQEAAGKERTQTLIVAPSSLTYNWENEFARFAPDLRVLVVAGLKAERNELLKDIDEADVIVTSYPLLRRDIEVYRDRTFASLILDEAQAIKNAGSQTAQAVKELQATRKFALTGTPIENSMDELWSIFDAVFPGLFPSQPSFRQLSSERVSRMVRPFILRRMKKDVLTELPDKIETVQRPELTPEQKKLYAAYLAKLQEDTAKDLAEEGFQKSRMKILAGITRLRQLCCHPALFVEGYTGDSGKMQHLEETIGECLSSGKRLLVFSQFSSMLQLIRARLEAAGRKLFYLDGQTPAADRVDICRRFNEGEGDIFLISLKAGGTGLNLTGADTVILYDLWWNPAVEEQAIGRAHRMGQKHVVQVIRLVTEGTIEEKMLELQKRKKDLIEEVIESNNNTAGTLTEEDIRELLMV</sequence>
<feature type="coiled-coil region" evidence="3">
    <location>
        <begin position="1047"/>
        <end position="1074"/>
    </location>
</feature>
<evidence type="ECO:0000256" key="3">
    <source>
        <dbReference type="SAM" id="Coils"/>
    </source>
</evidence>
<dbReference type="OrthoDB" id="9760715at2"/>
<evidence type="ECO:0000259" key="4">
    <source>
        <dbReference type="PROSITE" id="PS50966"/>
    </source>
</evidence>
<keyword evidence="2" id="KW-0862">Zinc</keyword>
<dbReference type="InterPro" id="IPR049730">
    <property type="entry name" value="SNF2/RAD54-like_C"/>
</dbReference>
<organism evidence="7 8">
    <name type="scientific">Paenibacillus faecis</name>
    <dbReference type="NCBI Taxonomy" id="862114"/>
    <lineage>
        <taxon>Bacteria</taxon>
        <taxon>Bacillati</taxon>
        <taxon>Bacillota</taxon>
        <taxon>Bacilli</taxon>
        <taxon>Bacillales</taxon>
        <taxon>Paenibacillaceae</taxon>
        <taxon>Paenibacillus</taxon>
    </lineage>
</organism>
<keyword evidence="7" id="KW-0347">Helicase</keyword>
<dbReference type="Pfam" id="PF00271">
    <property type="entry name" value="Helicase_C"/>
    <property type="match status" value="1"/>
</dbReference>
<dbReference type="InterPro" id="IPR038718">
    <property type="entry name" value="SNF2-like_sf"/>
</dbReference>
<feature type="domain" description="Helicase ATP-binding" evidence="5">
    <location>
        <begin position="649"/>
        <end position="813"/>
    </location>
</feature>
<reference evidence="7 8" key="1">
    <citation type="submission" date="2019-08" db="EMBL/GenBank/DDBJ databases">
        <title>Genome sequencing of Paenibacillus faecis DSM 23593(T).</title>
        <authorList>
            <person name="Kook J.-K."/>
            <person name="Park S.-N."/>
            <person name="Lim Y.K."/>
        </authorList>
    </citation>
    <scope>NUCLEOTIDE SEQUENCE [LARGE SCALE GENOMIC DNA]</scope>
    <source>
        <strain evidence="7 8">DSM 23593</strain>
    </source>
</reference>
<keyword evidence="1" id="KW-0378">Hydrolase</keyword>
<evidence type="ECO:0000313" key="7">
    <source>
        <dbReference type="EMBL" id="TYA12763.1"/>
    </source>
</evidence>
<dbReference type="Pfam" id="PF08455">
    <property type="entry name" value="SNF2_assoc"/>
    <property type="match status" value="1"/>
</dbReference>
<dbReference type="EMBL" id="VSDO01000002">
    <property type="protein sequence ID" value="TYA12763.1"/>
    <property type="molecule type" value="Genomic_DNA"/>
</dbReference>
<evidence type="ECO:0000256" key="2">
    <source>
        <dbReference type="PROSITE-ProRule" id="PRU00325"/>
    </source>
</evidence>
<dbReference type="Gene3D" id="3.40.50.300">
    <property type="entry name" value="P-loop containing nucleotide triphosphate hydrolases"/>
    <property type="match status" value="1"/>
</dbReference>
<keyword evidence="2" id="KW-0863">Zinc-finger</keyword>
<comment type="caution">
    <text evidence="7">The sequence shown here is derived from an EMBL/GenBank/DDBJ whole genome shotgun (WGS) entry which is preliminary data.</text>
</comment>
<dbReference type="InterPro" id="IPR014001">
    <property type="entry name" value="Helicase_ATP-bd"/>
</dbReference>
<evidence type="ECO:0000259" key="6">
    <source>
        <dbReference type="PROSITE" id="PS51194"/>
    </source>
</evidence>
<keyword evidence="3" id="KW-0175">Coiled coil</keyword>
<dbReference type="GO" id="GO:0008270">
    <property type="term" value="F:zinc ion binding"/>
    <property type="evidence" value="ECO:0007669"/>
    <property type="project" value="UniProtKB-KW"/>
</dbReference>
<dbReference type="GO" id="GO:0004386">
    <property type="term" value="F:helicase activity"/>
    <property type="evidence" value="ECO:0007669"/>
    <property type="project" value="UniProtKB-KW"/>
</dbReference>
<feature type="domain" description="Helicase C-terminal" evidence="6">
    <location>
        <begin position="926"/>
        <end position="1088"/>
    </location>
</feature>
<dbReference type="Pfam" id="PF00176">
    <property type="entry name" value="SNF2-rel_dom"/>
    <property type="match status" value="1"/>
</dbReference>
<dbReference type="SMART" id="SM00490">
    <property type="entry name" value="HELICc"/>
    <property type="match status" value="1"/>
</dbReference>
<dbReference type="GO" id="GO:0016787">
    <property type="term" value="F:hydrolase activity"/>
    <property type="evidence" value="ECO:0007669"/>
    <property type="project" value="UniProtKB-KW"/>
</dbReference>
<dbReference type="CDD" id="cd18793">
    <property type="entry name" value="SF2_C_SNF"/>
    <property type="match status" value="1"/>
</dbReference>
<dbReference type="Proteomes" id="UP000325218">
    <property type="component" value="Unassembled WGS sequence"/>
</dbReference>
<dbReference type="InterPro" id="IPR001650">
    <property type="entry name" value="Helicase_C-like"/>
</dbReference>
<dbReference type="FunFam" id="3.40.50.300:FF:000533">
    <property type="entry name" value="Helicase, Snf2 family"/>
    <property type="match status" value="1"/>
</dbReference>
<gene>
    <name evidence="7" type="ORF">FRY98_08615</name>
</gene>
<dbReference type="SUPFAM" id="SSF52540">
    <property type="entry name" value="P-loop containing nucleoside triphosphate hydrolases"/>
    <property type="match status" value="2"/>
</dbReference>
<keyword evidence="8" id="KW-1185">Reference proteome</keyword>
<feature type="domain" description="SWIM-type" evidence="4">
    <location>
        <begin position="43"/>
        <end position="82"/>
    </location>
</feature>
<dbReference type="InterPro" id="IPR007527">
    <property type="entry name" value="Znf_SWIM"/>
</dbReference>
<dbReference type="PROSITE" id="PS51192">
    <property type="entry name" value="HELICASE_ATP_BIND_1"/>
    <property type="match status" value="1"/>
</dbReference>
<evidence type="ECO:0000259" key="5">
    <source>
        <dbReference type="PROSITE" id="PS51192"/>
    </source>
</evidence>
<dbReference type="Gene3D" id="3.40.50.10810">
    <property type="entry name" value="Tandem AAA-ATPase domain"/>
    <property type="match status" value="1"/>
</dbReference>
<dbReference type="AlphaFoldDB" id="A0A5D0CSF0"/>
<keyword evidence="2" id="KW-0479">Metal-binding</keyword>
<dbReference type="PROSITE" id="PS50966">
    <property type="entry name" value="ZF_SWIM"/>
    <property type="match status" value="1"/>
</dbReference>